<proteinExistence type="predicted"/>
<dbReference type="InterPro" id="IPR026898">
    <property type="entry name" value="PrsW"/>
</dbReference>
<gene>
    <name evidence="2" type="ORF">COU49_00270</name>
</gene>
<feature type="transmembrane region" description="Helical" evidence="1">
    <location>
        <begin position="73"/>
        <end position="91"/>
    </location>
</feature>
<reference evidence="3" key="1">
    <citation type="submission" date="2017-09" db="EMBL/GenBank/DDBJ databases">
        <title>Depth-based differentiation of microbial function through sediment-hosted aquifers and enrichment of novel symbionts in the deep terrestrial subsurface.</title>
        <authorList>
            <person name="Probst A.J."/>
            <person name="Ladd B."/>
            <person name="Jarett J.K."/>
            <person name="Geller-Mcgrath D.E."/>
            <person name="Sieber C.M.K."/>
            <person name="Emerson J.B."/>
            <person name="Anantharaman K."/>
            <person name="Thomas B.C."/>
            <person name="Malmstrom R."/>
            <person name="Stieglmeier M."/>
            <person name="Klingl A."/>
            <person name="Woyke T."/>
            <person name="Ryan C.M."/>
            <person name="Banfield J.F."/>
        </authorList>
    </citation>
    <scope>NUCLEOTIDE SEQUENCE [LARGE SCALE GENOMIC DNA]</scope>
</reference>
<feature type="transmembrane region" description="Helical" evidence="1">
    <location>
        <begin position="39"/>
        <end position="61"/>
    </location>
</feature>
<evidence type="ECO:0000313" key="3">
    <source>
        <dbReference type="Proteomes" id="UP000230094"/>
    </source>
</evidence>
<protein>
    <recommendedName>
        <fullName evidence="4">Protease PrsW</fullName>
    </recommendedName>
</protein>
<dbReference type="Proteomes" id="UP000230094">
    <property type="component" value="Unassembled WGS sequence"/>
</dbReference>
<feature type="transmembrane region" description="Helical" evidence="1">
    <location>
        <begin position="201"/>
        <end position="220"/>
    </location>
</feature>
<keyword evidence="1" id="KW-1133">Transmembrane helix</keyword>
<feature type="transmembrane region" description="Helical" evidence="1">
    <location>
        <begin position="174"/>
        <end position="195"/>
    </location>
</feature>
<sequence>MINDPKIWLIAFIGGILPSIFWLWFWLKEDRRNPEPKTLLTIIFFMGMLTVLLVLPIQKIIQSFSFPYEWELIAWAGTEEIMKLLMILLVISGTNQVDEPTDWPIYLITLALGFAALENTLFLLKPLEVGDTVVGLLTGHLRFLGATLLHTISSGIIGISMGLSFFMSSFKKKLYVLIGIIFAVSLHSTFNFFIIKNGGSDFLKVFAFLWVGAVIVMLVFEKLRRMNLSINKI</sequence>
<feature type="transmembrane region" description="Helical" evidence="1">
    <location>
        <begin position="6"/>
        <end position="27"/>
    </location>
</feature>
<dbReference type="AlphaFoldDB" id="A0A2H0TC28"/>
<dbReference type="EMBL" id="PFCQ01000002">
    <property type="protein sequence ID" value="PIR68579.1"/>
    <property type="molecule type" value="Genomic_DNA"/>
</dbReference>
<dbReference type="GO" id="GO:0008233">
    <property type="term" value="F:peptidase activity"/>
    <property type="evidence" value="ECO:0007669"/>
    <property type="project" value="InterPro"/>
</dbReference>
<keyword evidence="1" id="KW-0472">Membrane</keyword>
<feature type="transmembrane region" description="Helical" evidence="1">
    <location>
        <begin position="143"/>
        <end position="167"/>
    </location>
</feature>
<accession>A0A2H0TC28</accession>
<organism evidence="2 3">
    <name type="scientific">Candidatus Nomurabacteria bacterium CG10_big_fil_rev_8_21_14_0_10_35_16</name>
    <dbReference type="NCBI Taxonomy" id="1974731"/>
    <lineage>
        <taxon>Bacteria</taxon>
        <taxon>Candidatus Nomuraibacteriota</taxon>
    </lineage>
</organism>
<comment type="caution">
    <text evidence="2">The sequence shown here is derived from an EMBL/GenBank/DDBJ whole genome shotgun (WGS) entry which is preliminary data.</text>
</comment>
<keyword evidence="1" id="KW-0812">Transmembrane</keyword>
<dbReference type="PANTHER" id="PTHR36844:SF1">
    <property type="entry name" value="PROTEASE PRSW"/>
    <property type="match status" value="1"/>
</dbReference>
<name>A0A2H0TC28_9BACT</name>
<evidence type="ECO:0000313" key="2">
    <source>
        <dbReference type="EMBL" id="PIR68579.1"/>
    </source>
</evidence>
<dbReference type="PANTHER" id="PTHR36844">
    <property type="entry name" value="PROTEASE PRSW"/>
    <property type="match status" value="1"/>
</dbReference>
<evidence type="ECO:0008006" key="4">
    <source>
        <dbReference type="Google" id="ProtNLM"/>
    </source>
</evidence>
<feature type="transmembrane region" description="Helical" evidence="1">
    <location>
        <begin position="103"/>
        <end position="123"/>
    </location>
</feature>
<evidence type="ECO:0000256" key="1">
    <source>
        <dbReference type="SAM" id="Phobius"/>
    </source>
</evidence>
<dbReference type="Pfam" id="PF13367">
    <property type="entry name" value="PrsW-protease"/>
    <property type="match status" value="1"/>
</dbReference>